<keyword evidence="4" id="KW-1185">Reference proteome</keyword>
<accession>A0A1C4UDJ4</accession>
<organism evidence="3 4">
    <name type="scientific">Micromonospora chokoriensis</name>
    <dbReference type="NCBI Taxonomy" id="356851"/>
    <lineage>
        <taxon>Bacteria</taxon>
        <taxon>Bacillati</taxon>
        <taxon>Actinomycetota</taxon>
        <taxon>Actinomycetes</taxon>
        <taxon>Micromonosporales</taxon>
        <taxon>Micromonosporaceae</taxon>
        <taxon>Micromonospora</taxon>
    </lineage>
</organism>
<reference evidence="4" key="1">
    <citation type="submission" date="2016-06" db="EMBL/GenBank/DDBJ databases">
        <authorList>
            <person name="Varghese N."/>
            <person name="Submissions Spin"/>
        </authorList>
    </citation>
    <scope>NUCLEOTIDE SEQUENCE [LARGE SCALE GENOMIC DNA]</scope>
    <source>
        <strain evidence="4">DSM 45160</strain>
    </source>
</reference>
<proteinExistence type="predicted"/>
<evidence type="ECO:0000256" key="2">
    <source>
        <dbReference type="SAM" id="Phobius"/>
    </source>
</evidence>
<keyword evidence="2" id="KW-1133">Transmembrane helix</keyword>
<name>A0A1C4UDJ4_9ACTN</name>
<dbReference type="AlphaFoldDB" id="A0A1C4UDJ4"/>
<keyword evidence="2" id="KW-0812">Transmembrane</keyword>
<dbReference type="RefSeq" id="WP_088986282.1">
    <property type="nucleotide sequence ID" value="NZ_LT607409.1"/>
</dbReference>
<evidence type="ECO:0000313" key="4">
    <source>
        <dbReference type="Proteomes" id="UP000198224"/>
    </source>
</evidence>
<feature type="compositionally biased region" description="Polar residues" evidence="1">
    <location>
        <begin position="81"/>
        <end position="91"/>
    </location>
</feature>
<feature type="transmembrane region" description="Helical" evidence="2">
    <location>
        <begin position="20"/>
        <end position="41"/>
    </location>
</feature>
<dbReference type="eggNOG" id="ENOG5033HJ6">
    <property type="taxonomic scope" value="Bacteria"/>
</dbReference>
<dbReference type="EMBL" id="LT607409">
    <property type="protein sequence ID" value="SCE69746.1"/>
    <property type="molecule type" value="Genomic_DNA"/>
</dbReference>
<keyword evidence="2" id="KW-0472">Membrane</keyword>
<evidence type="ECO:0000256" key="1">
    <source>
        <dbReference type="SAM" id="MobiDB-lite"/>
    </source>
</evidence>
<protein>
    <submittedName>
        <fullName evidence="3">Uncharacterized protein</fullName>
    </submittedName>
</protein>
<evidence type="ECO:0000313" key="3">
    <source>
        <dbReference type="EMBL" id="SCE69746.1"/>
    </source>
</evidence>
<gene>
    <name evidence="3" type="ORF">GA0070612_0319</name>
</gene>
<sequence length="97" mass="10265">MLTAAQVLAENNFGDTRTGGLAGPMGLFLILLLATATILLIRNMNSRLRRLPDRFPQQAGSTDPTRVDAAVVDPTDGTGGRDSSTPAPNGHQQHRNG</sequence>
<dbReference type="Proteomes" id="UP000198224">
    <property type="component" value="Chromosome I"/>
</dbReference>
<feature type="region of interest" description="Disordered" evidence="1">
    <location>
        <begin position="52"/>
        <end position="97"/>
    </location>
</feature>